<dbReference type="RefSeq" id="YP_009392809.1">
    <property type="nucleotide sequence ID" value="NC_035265.1"/>
</dbReference>
<dbReference type="PANTHER" id="PTHR46018">
    <property type="entry name" value="ZINC PHOSPHODIESTERASE ELAC PROTEIN 1"/>
    <property type="match status" value="1"/>
</dbReference>
<sequence length="224" mass="25491">MKLYCLSSNIKVLKCYDSNLMIHFSFLKSVLLFNCCESCQYLIINNNHKINNISIIILTDMHISNLSGLVGLLSSLNLLGRIKSLHIYGPKDLANYLELNKKYSHTNFCYVIYIHILTPGLVISNHNYKIYSLGYNYEHNFLIIEKEKTGAFLASKALSNGLVPNSLYSRLKKGLIFLLPDGCLLSGNSFTCYNLHGSQVSFVSDRYYRRKNLETLSGSEAIFF</sequence>
<reference evidence="1" key="1">
    <citation type="journal article" date="2017" name="J. Phycol.">
        <title>Analysis of chloroplast genomes and a supermatrix inform reclassification of the Rhodomelaceae (Rhodophyta).</title>
        <authorList>
            <person name="Diaz-Tapia P."/>
            <person name="Maggs C.A."/>
            <person name="West J.A."/>
            <person name="Verbruggen H."/>
        </authorList>
    </citation>
    <scope>NUCLEOTIDE SEQUENCE</scope>
    <source>
        <strain evidence="1">JW3535</strain>
    </source>
</reference>
<dbReference type="InterPro" id="IPR036866">
    <property type="entry name" value="RibonucZ/Hydroxyglut_hydro"/>
</dbReference>
<dbReference type="GeneID" id="33354405"/>
<gene>
    <name evidence="1" type="primary">rnz</name>
</gene>
<accession>A0A1Z1M698</accession>
<organism evidence="1">
    <name type="scientific">Caloglossa intermedia</name>
    <dbReference type="NCBI Taxonomy" id="100879"/>
    <lineage>
        <taxon>Eukaryota</taxon>
        <taxon>Rhodophyta</taxon>
        <taxon>Florideophyceae</taxon>
        <taxon>Rhodymeniophycidae</taxon>
        <taxon>Ceramiales</taxon>
        <taxon>Delesseriaceae</taxon>
        <taxon>Caloglossa</taxon>
    </lineage>
</organism>
<keyword evidence="1" id="KW-0150">Chloroplast</keyword>
<dbReference type="AlphaFoldDB" id="A0A1Z1M698"/>
<name>A0A1Z1M698_9FLOR</name>
<keyword evidence="1" id="KW-0934">Plastid</keyword>
<geneLocation type="chloroplast" evidence="1"/>
<dbReference type="EMBL" id="MF101418">
    <property type="protein sequence ID" value="ARW61371.1"/>
    <property type="molecule type" value="Genomic_DNA"/>
</dbReference>
<dbReference type="PANTHER" id="PTHR46018:SF2">
    <property type="entry name" value="ZINC PHOSPHODIESTERASE ELAC PROTEIN 1"/>
    <property type="match status" value="1"/>
</dbReference>
<dbReference type="SUPFAM" id="SSF56281">
    <property type="entry name" value="Metallo-hydrolase/oxidoreductase"/>
    <property type="match status" value="1"/>
</dbReference>
<protein>
    <submittedName>
        <fullName evidence="1">Ribonuclease Z</fullName>
    </submittedName>
</protein>
<dbReference type="GO" id="GO:0042781">
    <property type="term" value="F:3'-tRNA processing endoribonuclease activity"/>
    <property type="evidence" value="ECO:0007669"/>
    <property type="project" value="TreeGrafter"/>
</dbReference>
<evidence type="ECO:0000313" key="1">
    <source>
        <dbReference type="EMBL" id="ARW61371.1"/>
    </source>
</evidence>
<dbReference type="Gene3D" id="3.60.15.10">
    <property type="entry name" value="Ribonuclease Z/Hydroxyacylglutathione hydrolase-like"/>
    <property type="match status" value="1"/>
</dbReference>
<proteinExistence type="predicted"/>